<comment type="caution">
    <text evidence="1">The sequence shown here is derived from an EMBL/GenBank/DDBJ whole genome shotgun (WGS) entry which is preliminary data.</text>
</comment>
<dbReference type="EMBL" id="PQFF01000121">
    <property type="protein sequence ID" value="RHZ80916.1"/>
    <property type="molecule type" value="Genomic_DNA"/>
</dbReference>
<gene>
    <name evidence="1" type="ORF">Glove_130g128</name>
</gene>
<proteinExistence type="predicted"/>
<accession>A0A397J4H9</accession>
<name>A0A397J4H9_9GLOM</name>
<evidence type="ECO:0000313" key="2">
    <source>
        <dbReference type="Proteomes" id="UP000266861"/>
    </source>
</evidence>
<sequence length="292" mass="33775">MTLQLLYLIVINYIFGTTPNRLNSTLFDNLSINRIMQQRPRRLRAVDILFYNIQLIIINSNLPIVHNYNQLIINSALRHAAAIIWRTRLTPQERHRYALLLNQNINQNIINQNTNNNIRYQPYRNPITTITTVNNDQNSGLQSAVDLPAIDINSGLNWDDNDNDNNDILHESDNENNDNDIINAAIIWRTRLTPQERHRYALLLNQNINQNIINQNTNNNIRYQPYRNPITTITTVNNDQNSGLQSAVDLPAIDINSGLNWDDNDNDNNDILHESDNENNDNDIINGINFYG</sequence>
<evidence type="ECO:0000313" key="1">
    <source>
        <dbReference type="EMBL" id="RHZ80916.1"/>
    </source>
</evidence>
<keyword evidence="2" id="KW-1185">Reference proteome</keyword>
<protein>
    <submittedName>
        <fullName evidence="1">Uncharacterized protein</fullName>
    </submittedName>
</protein>
<dbReference type="AlphaFoldDB" id="A0A397J4H9"/>
<dbReference type="Proteomes" id="UP000266861">
    <property type="component" value="Unassembled WGS sequence"/>
</dbReference>
<organism evidence="1 2">
    <name type="scientific">Diversispora epigaea</name>
    <dbReference type="NCBI Taxonomy" id="1348612"/>
    <lineage>
        <taxon>Eukaryota</taxon>
        <taxon>Fungi</taxon>
        <taxon>Fungi incertae sedis</taxon>
        <taxon>Mucoromycota</taxon>
        <taxon>Glomeromycotina</taxon>
        <taxon>Glomeromycetes</taxon>
        <taxon>Diversisporales</taxon>
        <taxon>Diversisporaceae</taxon>
        <taxon>Diversispora</taxon>
    </lineage>
</organism>
<reference evidence="1 2" key="1">
    <citation type="submission" date="2018-08" db="EMBL/GenBank/DDBJ databases">
        <title>Genome and evolution of the arbuscular mycorrhizal fungus Diversispora epigaea (formerly Glomus versiforme) and its bacterial endosymbionts.</title>
        <authorList>
            <person name="Sun X."/>
            <person name="Fei Z."/>
            <person name="Harrison M."/>
        </authorList>
    </citation>
    <scope>NUCLEOTIDE SEQUENCE [LARGE SCALE GENOMIC DNA]</scope>
    <source>
        <strain evidence="1 2">IT104</strain>
    </source>
</reference>